<organism evidence="20 21">
    <name type="scientific">Azospirillum ramasamyi</name>
    <dbReference type="NCBI Taxonomy" id="682998"/>
    <lineage>
        <taxon>Bacteria</taxon>
        <taxon>Pseudomonadati</taxon>
        <taxon>Pseudomonadota</taxon>
        <taxon>Alphaproteobacteria</taxon>
        <taxon>Rhodospirillales</taxon>
        <taxon>Azospirillaceae</taxon>
        <taxon>Azospirillum</taxon>
    </lineage>
</organism>
<evidence type="ECO:0000256" key="6">
    <source>
        <dbReference type="ARBA" id="ARBA00022692"/>
    </source>
</evidence>
<dbReference type="KEGG" id="azm:DM194_19835"/>
<dbReference type="Pfam" id="PF00593">
    <property type="entry name" value="TonB_dep_Rec_b-barrel"/>
    <property type="match status" value="1"/>
</dbReference>
<dbReference type="NCBIfam" id="TIGR01783">
    <property type="entry name" value="TonB-siderophor"/>
    <property type="match status" value="1"/>
</dbReference>
<geneLocation type="plasmid" evidence="20 21">
    <name>unnamed2</name>
</geneLocation>
<feature type="domain" description="TonB-dependent receptor-like beta-barrel" evidence="18">
    <location>
        <begin position="255"/>
        <end position="692"/>
    </location>
</feature>
<evidence type="ECO:0000313" key="21">
    <source>
        <dbReference type="Proteomes" id="UP000249605"/>
    </source>
</evidence>
<evidence type="ECO:0000313" key="20">
    <source>
        <dbReference type="EMBL" id="AWU96981.1"/>
    </source>
</evidence>
<gene>
    <name evidence="20" type="ORF">DM194_19835</name>
</gene>
<feature type="domain" description="TonB-dependent receptor plug" evidence="19">
    <location>
        <begin position="76"/>
        <end position="178"/>
    </location>
</feature>
<dbReference type="InterPro" id="IPR012910">
    <property type="entry name" value="Plug_dom"/>
</dbReference>
<comment type="subcellular location">
    <subcellularLocation>
        <location evidence="1 14">Cell outer membrane</location>
        <topology evidence="1 14">Multi-pass membrane protein</topology>
    </subcellularLocation>
</comment>
<dbReference type="Gene3D" id="2.40.170.20">
    <property type="entry name" value="TonB-dependent receptor, beta-barrel domain"/>
    <property type="match status" value="1"/>
</dbReference>
<evidence type="ECO:0000256" key="11">
    <source>
        <dbReference type="ARBA" id="ARBA00023136"/>
    </source>
</evidence>
<dbReference type="GO" id="GO:0015891">
    <property type="term" value="P:siderophore transport"/>
    <property type="evidence" value="ECO:0007669"/>
    <property type="project" value="InterPro"/>
</dbReference>
<dbReference type="GO" id="GO:0009279">
    <property type="term" value="C:cell outer membrane"/>
    <property type="evidence" value="ECO:0007669"/>
    <property type="project" value="UniProtKB-SubCell"/>
</dbReference>
<evidence type="ECO:0000256" key="1">
    <source>
        <dbReference type="ARBA" id="ARBA00004571"/>
    </source>
</evidence>
<dbReference type="PANTHER" id="PTHR32552">
    <property type="entry name" value="FERRICHROME IRON RECEPTOR-RELATED"/>
    <property type="match status" value="1"/>
</dbReference>
<dbReference type="NCBIfam" id="NF010651">
    <property type="entry name" value="PRK14050.1"/>
    <property type="match status" value="1"/>
</dbReference>
<evidence type="ECO:0000256" key="7">
    <source>
        <dbReference type="ARBA" id="ARBA00022729"/>
    </source>
</evidence>
<dbReference type="Proteomes" id="UP000249605">
    <property type="component" value="Plasmid unnamed2"/>
</dbReference>
<keyword evidence="21" id="KW-1185">Reference proteome</keyword>
<proteinExistence type="inferred from homology"/>
<evidence type="ECO:0000256" key="16">
    <source>
        <dbReference type="SAM" id="MobiDB-lite"/>
    </source>
</evidence>
<dbReference type="InterPro" id="IPR010105">
    <property type="entry name" value="TonB_sidphr_rcpt"/>
</dbReference>
<evidence type="ECO:0000259" key="19">
    <source>
        <dbReference type="Pfam" id="PF07715"/>
    </source>
</evidence>
<evidence type="ECO:0000256" key="8">
    <source>
        <dbReference type="ARBA" id="ARBA00023004"/>
    </source>
</evidence>
<dbReference type="Gene3D" id="2.170.130.10">
    <property type="entry name" value="TonB-dependent receptor, plug domain"/>
    <property type="match status" value="1"/>
</dbReference>
<dbReference type="Pfam" id="PF07715">
    <property type="entry name" value="Plug"/>
    <property type="match status" value="1"/>
</dbReference>
<dbReference type="GO" id="GO:0015344">
    <property type="term" value="F:siderophore uptake transmembrane transporter activity"/>
    <property type="evidence" value="ECO:0007669"/>
    <property type="project" value="TreeGrafter"/>
</dbReference>
<protein>
    <submittedName>
        <fullName evidence="20">TonB-dependent siderophore receptor</fullName>
    </submittedName>
</protein>
<dbReference type="FunFam" id="2.170.130.10:FF:000001">
    <property type="entry name" value="Catecholate siderophore TonB-dependent receptor"/>
    <property type="match status" value="1"/>
</dbReference>
<sequence>MTRFLLNGTALAALLMPALAQAQTQPQAPSQTDGNTPAILGPVTVEGSRAAETATSPVKGYVPTRSATGSKTDTPLEAIPQSVSVIGREEMDDRGAQKVDEALRYTSGVFSQPFGRDSDTNWVFIRGFQATQSGVYQDGLQLYAYGFGGQFVDSDTLERIEVLRGASSVLYGGSNPGGLLNYVSKRPGDTPVRSVEAGIDQHGTAFLGLDVGGAIGQNSGDPKLSYRLTGRIVGGDTYTDFADGFRGTVSPSFKWSPNDANTLTVLANYTDIDETHNGGAFLPYVGTVVDAPFGRIDRKANFTEPGIDTYRRRQASIGYEFEHRFDNDLIFRQNARYNYSKVHEVTVYPYGYDGFSATPTDPDNLLSRINFEHTSKVNSFLIDNQLEGRLRTGAVEHTALAGVDYKYFVMDQVQASGSATPISTTNPVYGAPQGPRFAYIDQTLTMRQLGVYLQDQMRFGQGFLVTLSGRYDIASTDADGTPAYDGKTGKFSGRAGLAYEFANGLTPYVSASTFFNPVLGSSPAVGVFKPESGRQYEVGVKYRPTGMDAIFTAALFDLTRTNVVTGPFNAETQLGEVNSRGVELEAKANITPSLKAVASFTALDLDIKKDADPTLIGKTPYIVPQIQGSAFLDYTFRESVLDGVSVGGGVRYVGSSWADNENTLKVPAATVFDARIGYKRDNWGANLSVTNLFDKEYVASCQTQYSCGYAEGRTALLTLNMTW</sequence>
<evidence type="ECO:0000256" key="2">
    <source>
        <dbReference type="ARBA" id="ARBA00009810"/>
    </source>
</evidence>
<evidence type="ECO:0000256" key="14">
    <source>
        <dbReference type="PROSITE-ProRule" id="PRU01360"/>
    </source>
</evidence>
<dbReference type="InterPro" id="IPR000531">
    <property type="entry name" value="Beta-barrel_TonB"/>
</dbReference>
<dbReference type="PROSITE" id="PS52016">
    <property type="entry name" value="TONB_DEPENDENT_REC_3"/>
    <property type="match status" value="1"/>
</dbReference>
<evidence type="ECO:0000259" key="18">
    <source>
        <dbReference type="Pfam" id="PF00593"/>
    </source>
</evidence>
<dbReference type="CDD" id="cd01347">
    <property type="entry name" value="ligand_gated_channel"/>
    <property type="match status" value="1"/>
</dbReference>
<keyword evidence="10 15" id="KW-0798">TonB box</keyword>
<dbReference type="InterPro" id="IPR039426">
    <property type="entry name" value="TonB-dep_rcpt-like"/>
</dbReference>
<dbReference type="RefSeq" id="WP_111069716.1">
    <property type="nucleotide sequence ID" value="NZ_CP029832.1"/>
</dbReference>
<evidence type="ECO:0000256" key="12">
    <source>
        <dbReference type="ARBA" id="ARBA00023170"/>
    </source>
</evidence>
<dbReference type="InterPro" id="IPR037066">
    <property type="entry name" value="Plug_dom_sf"/>
</dbReference>
<dbReference type="PANTHER" id="PTHR32552:SF68">
    <property type="entry name" value="FERRICHROME OUTER MEMBRANE TRANSPORTER_PHAGE RECEPTOR"/>
    <property type="match status" value="1"/>
</dbReference>
<dbReference type="OrthoDB" id="9760333at2"/>
<evidence type="ECO:0000256" key="15">
    <source>
        <dbReference type="RuleBase" id="RU003357"/>
    </source>
</evidence>
<dbReference type="AlphaFoldDB" id="A0A2U9SD78"/>
<keyword evidence="8" id="KW-0408">Iron</keyword>
<keyword evidence="5" id="KW-0410">Iron transport</keyword>
<feature type="signal peptide" evidence="17">
    <location>
        <begin position="1"/>
        <end position="22"/>
    </location>
</feature>
<comment type="similarity">
    <text evidence="2 14 15">Belongs to the TonB-dependent receptor family.</text>
</comment>
<dbReference type="EMBL" id="CP029832">
    <property type="protein sequence ID" value="AWU96981.1"/>
    <property type="molecule type" value="Genomic_DNA"/>
</dbReference>
<dbReference type="SUPFAM" id="SSF56935">
    <property type="entry name" value="Porins"/>
    <property type="match status" value="1"/>
</dbReference>
<feature type="chain" id="PRO_5016101083" evidence="17">
    <location>
        <begin position="23"/>
        <end position="723"/>
    </location>
</feature>
<keyword evidence="7 17" id="KW-0732">Signal</keyword>
<accession>A0A2U9SD78</accession>
<keyword evidence="11 14" id="KW-0472">Membrane</keyword>
<evidence type="ECO:0000256" key="9">
    <source>
        <dbReference type="ARBA" id="ARBA00023065"/>
    </source>
</evidence>
<keyword evidence="9" id="KW-0406">Ion transport</keyword>
<evidence type="ECO:0000256" key="13">
    <source>
        <dbReference type="ARBA" id="ARBA00023237"/>
    </source>
</evidence>
<keyword evidence="20" id="KW-0614">Plasmid</keyword>
<evidence type="ECO:0000256" key="3">
    <source>
        <dbReference type="ARBA" id="ARBA00022448"/>
    </source>
</evidence>
<dbReference type="GO" id="GO:0038023">
    <property type="term" value="F:signaling receptor activity"/>
    <property type="evidence" value="ECO:0007669"/>
    <property type="project" value="InterPro"/>
</dbReference>
<evidence type="ECO:0000256" key="5">
    <source>
        <dbReference type="ARBA" id="ARBA00022496"/>
    </source>
</evidence>
<name>A0A2U9SD78_9PROT</name>
<keyword evidence="3 14" id="KW-0813">Transport</keyword>
<evidence type="ECO:0000256" key="10">
    <source>
        <dbReference type="ARBA" id="ARBA00023077"/>
    </source>
</evidence>
<dbReference type="InterPro" id="IPR036942">
    <property type="entry name" value="Beta-barrel_TonB_sf"/>
</dbReference>
<reference evidence="20 21" key="1">
    <citation type="submission" date="2018-06" db="EMBL/GenBank/DDBJ databases">
        <title>Complete genome sequencing of Azospirillum sp. M2T2B2.</title>
        <authorList>
            <person name="Heo J."/>
            <person name="Kim S.-J."/>
            <person name="Kwon S.-W."/>
            <person name="Anandham R."/>
        </authorList>
    </citation>
    <scope>NUCLEOTIDE SEQUENCE [LARGE SCALE GENOMIC DNA]</scope>
    <source>
        <strain evidence="20 21">M2T2B2</strain>
        <plasmid evidence="20 21">unnamed2</plasmid>
    </source>
</reference>
<keyword evidence="12 20" id="KW-0675">Receptor</keyword>
<keyword evidence="6 14" id="KW-0812">Transmembrane</keyword>
<keyword evidence="13 14" id="KW-0998">Cell outer membrane</keyword>
<keyword evidence="4 14" id="KW-1134">Transmembrane beta strand</keyword>
<evidence type="ECO:0000256" key="4">
    <source>
        <dbReference type="ARBA" id="ARBA00022452"/>
    </source>
</evidence>
<feature type="region of interest" description="Disordered" evidence="16">
    <location>
        <begin position="48"/>
        <end position="75"/>
    </location>
</feature>
<evidence type="ECO:0000256" key="17">
    <source>
        <dbReference type="SAM" id="SignalP"/>
    </source>
</evidence>